<evidence type="ECO:0000256" key="3">
    <source>
        <dbReference type="ARBA" id="ARBA00022676"/>
    </source>
</evidence>
<evidence type="ECO:0000256" key="2">
    <source>
        <dbReference type="ARBA" id="ARBA00022475"/>
    </source>
</evidence>
<evidence type="ECO:0000259" key="9">
    <source>
        <dbReference type="Pfam" id="PF13231"/>
    </source>
</evidence>
<dbReference type="InterPro" id="IPR038731">
    <property type="entry name" value="RgtA/B/C-like"/>
</dbReference>
<organism evidence="10 11">
    <name type="scientific">Hymenobacter saemangeumensis</name>
    <dbReference type="NCBI Taxonomy" id="1084522"/>
    <lineage>
        <taxon>Bacteria</taxon>
        <taxon>Pseudomonadati</taxon>
        <taxon>Bacteroidota</taxon>
        <taxon>Cytophagia</taxon>
        <taxon>Cytophagales</taxon>
        <taxon>Hymenobacteraceae</taxon>
        <taxon>Hymenobacter</taxon>
    </lineage>
</organism>
<dbReference type="Proteomes" id="UP001501153">
    <property type="component" value="Unassembled WGS sequence"/>
</dbReference>
<evidence type="ECO:0000256" key="7">
    <source>
        <dbReference type="ARBA" id="ARBA00023136"/>
    </source>
</evidence>
<dbReference type="Pfam" id="PF13231">
    <property type="entry name" value="PMT_2"/>
    <property type="match status" value="1"/>
</dbReference>
<feature type="transmembrane region" description="Helical" evidence="8">
    <location>
        <begin position="109"/>
        <end position="128"/>
    </location>
</feature>
<feature type="transmembrane region" description="Helical" evidence="8">
    <location>
        <begin position="190"/>
        <end position="215"/>
    </location>
</feature>
<feature type="transmembrane region" description="Helical" evidence="8">
    <location>
        <begin position="12"/>
        <end position="32"/>
    </location>
</feature>
<keyword evidence="3" id="KW-0328">Glycosyltransferase</keyword>
<feature type="transmembrane region" description="Helical" evidence="8">
    <location>
        <begin position="235"/>
        <end position="254"/>
    </location>
</feature>
<keyword evidence="11" id="KW-1185">Reference proteome</keyword>
<dbReference type="EMBL" id="BAABGZ010000013">
    <property type="protein sequence ID" value="GAA4350904.1"/>
    <property type="molecule type" value="Genomic_DNA"/>
</dbReference>
<feature type="transmembrane region" description="Helical" evidence="8">
    <location>
        <begin position="339"/>
        <end position="360"/>
    </location>
</feature>
<keyword evidence="5 8" id="KW-0812">Transmembrane</keyword>
<dbReference type="PANTHER" id="PTHR33908:SF11">
    <property type="entry name" value="MEMBRANE PROTEIN"/>
    <property type="match status" value="1"/>
</dbReference>
<protein>
    <submittedName>
        <fullName evidence="10">Glycosyltransferase family 39 protein</fullName>
    </submittedName>
</protein>
<feature type="transmembrane region" description="Helical" evidence="8">
    <location>
        <begin position="298"/>
        <end position="319"/>
    </location>
</feature>
<reference evidence="11" key="1">
    <citation type="journal article" date="2019" name="Int. J. Syst. Evol. Microbiol.">
        <title>The Global Catalogue of Microorganisms (GCM) 10K type strain sequencing project: providing services to taxonomists for standard genome sequencing and annotation.</title>
        <authorList>
            <consortium name="The Broad Institute Genomics Platform"/>
            <consortium name="The Broad Institute Genome Sequencing Center for Infectious Disease"/>
            <person name="Wu L."/>
            <person name="Ma J."/>
        </authorList>
    </citation>
    <scope>NUCLEOTIDE SEQUENCE [LARGE SCALE GENOMIC DNA]</scope>
    <source>
        <strain evidence="11">JCM 17923</strain>
    </source>
</reference>
<feature type="transmembrane region" description="Helical" evidence="8">
    <location>
        <begin position="397"/>
        <end position="414"/>
    </location>
</feature>
<name>A0ABP8I3Y5_9BACT</name>
<feature type="transmembrane region" description="Helical" evidence="8">
    <location>
        <begin position="166"/>
        <end position="183"/>
    </location>
</feature>
<keyword evidence="6 8" id="KW-1133">Transmembrane helix</keyword>
<evidence type="ECO:0000313" key="10">
    <source>
        <dbReference type="EMBL" id="GAA4350904.1"/>
    </source>
</evidence>
<feature type="transmembrane region" description="Helical" evidence="8">
    <location>
        <begin position="274"/>
        <end position="292"/>
    </location>
</feature>
<feature type="domain" description="Glycosyltransferase RgtA/B/C/D-like" evidence="9">
    <location>
        <begin position="113"/>
        <end position="251"/>
    </location>
</feature>
<feature type="transmembrane region" description="Helical" evidence="8">
    <location>
        <begin position="366"/>
        <end position="385"/>
    </location>
</feature>
<evidence type="ECO:0000256" key="4">
    <source>
        <dbReference type="ARBA" id="ARBA00022679"/>
    </source>
</evidence>
<keyword evidence="4" id="KW-0808">Transferase</keyword>
<proteinExistence type="predicted"/>
<evidence type="ECO:0000256" key="6">
    <source>
        <dbReference type="ARBA" id="ARBA00022989"/>
    </source>
</evidence>
<evidence type="ECO:0000256" key="8">
    <source>
        <dbReference type="SAM" id="Phobius"/>
    </source>
</evidence>
<dbReference type="InterPro" id="IPR050297">
    <property type="entry name" value="LipidA_mod_glycosyltrf_83"/>
</dbReference>
<gene>
    <name evidence="10" type="ORF">GCM10023185_09070</name>
</gene>
<evidence type="ECO:0000256" key="1">
    <source>
        <dbReference type="ARBA" id="ARBA00004651"/>
    </source>
</evidence>
<keyword evidence="2" id="KW-1003">Cell membrane</keyword>
<comment type="caution">
    <text evidence="10">The sequence shown here is derived from an EMBL/GenBank/DDBJ whole genome shotgun (WGS) entry which is preliminary data.</text>
</comment>
<dbReference type="PANTHER" id="PTHR33908">
    <property type="entry name" value="MANNOSYLTRANSFERASE YKCB-RELATED"/>
    <property type="match status" value="1"/>
</dbReference>
<evidence type="ECO:0000313" key="11">
    <source>
        <dbReference type="Proteomes" id="UP001501153"/>
    </source>
</evidence>
<sequence>MQMPDFSRSSPLQRWAVPAFFVAVFLLGLLIFRDFGVSIDENQQRDIGMISLKHVAQKIAPNWVEGDYNFVKYQTPLAEFYDRDYGVAFETPVSFLERIFKIADDGDKFLFRHFCTFLVCFGGLIAIFQLARRRFNDWRIGLLAALWMLLTPRLFAESFYNDKDAVFMAMFAIATNTAVRLLLRPTLRRALVHALVCAITIDVRIMGVLLPLATLGLLSWRSFRGELRWAQLGKIVAVYLVVMAGVVVLLWPYLWPAPLHNFVQAFKNMSAFRWGGTVLYRGSMVLATELPWHYAPVWMGITTPILYLVAGLTGIVLVIRQLLRAQWRLWHDEGGLQDLLFLGLFFGPLLAVIVLHSVLYDGWRQLYFIYPAFLLLAIRGWVAAAAWRPRWAGWPRALYAATALSMLIVGAQMVRDHPLQNVYFNLLAGANVGERFEMDYWGLGYRQDLEYIIANEPRSVVKVFAPGPSPAEFNRLMLPADQRGRLQFTDKPEEADYFITNYRWHPESYPYPHEVHQVRADGRRIHSVFRLRW</sequence>
<accession>A0ABP8I3Y5</accession>
<evidence type="ECO:0000256" key="5">
    <source>
        <dbReference type="ARBA" id="ARBA00022692"/>
    </source>
</evidence>
<keyword evidence="7 8" id="KW-0472">Membrane</keyword>
<comment type="subcellular location">
    <subcellularLocation>
        <location evidence="1">Cell membrane</location>
        <topology evidence="1">Multi-pass membrane protein</topology>
    </subcellularLocation>
</comment>